<proteinExistence type="predicted"/>
<dbReference type="AlphaFoldDB" id="A0A3B1AYK6"/>
<protein>
    <recommendedName>
        <fullName evidence="2">Lipoprotein</fullName>
    </recommendedName>
</protein>
<gene>
    <name evidence="1" type="ORF">MNBD_ALPHA03-173</name>
</gene>
<evidence type="ECO:0000313" key="1">
    <source>
        <dbReference type="EMBL" id="VAX06881.1"/>
    </source>
</evidence>
<reference evidence="1" key="1">
    <citation type="submission" date="2018-06" db="EMBL/GenBank/DDBJ databases">
        <authorList>
            <person name="Zhirakovskaya E."/>
        </authorList>
    </citation>
    <scope>NUCLEOTIDE SEQUENCE</scope>
</reference>
<accession>A0A3B1AYK6</accession>
<evidence type="ECO:0008006" key="2">
    <source>
        <dbReference type="Google" id="ProtNLM"/>
    </source>
</evidence>
<dbReference type="PROSITE" id="PS51257">
    <property type="entry name" value="PROKAR_LIPOPROTEIN"/>
    <property type="match status" value="1"/>
</dbReference>
<name>A0A3B1AYK6_9ZZZZ</name>
<sequence>MKYSLIIMMFFGLSSCALPIEETSQERDKPILCTMDVKICPDGQYVSRKGPSCSFAQCPSGKIAQGETERINFTMIGSAETPDPVLEKVLELEKKGLIWNVIIMESFPVQIQLTAPQDIIDMLKSIPTIKSPAFR</sequence>
<organism evidence="1">
    <name type="scientific">hydrothermal vent metagenome</name>
    <dbReference type="NCBI Taxonomy" id="652676"/>
    <lineage>
        <taxon>unclassified sequences</taxon>
        <taxon>metagenomes</taxon>
        <taxon>ecological metagenomes</taxon>
    </lineage>
</organism>
<dbReference type="EMBL" id="UOFW01000187">
    <property type="protein sequence ID" value="VAX06881.1"/>
    <property type="molecule type" value="Genomic_DNA"/>
</dbReference>